<comment type="caution">
    <text evidence="10">The sequence shown here is derived from an EMBL/GenBank/DDBJ whole genome shotgun (WGS) entry which is preliminary data.</text>
</comment>
<dbReference type="InterPro" id="IPR001789">
    <property type="entry name" value="Sig_transdc_resp-reg_receiver"/>
</dbReference>
<evidence type="ECO:0000256" key="3">
    <source>
        <dbReference type="ARBA" id="ARBA00023015"/>
    </source>
</evidence>
<keyword evidence="11" id="KW-1185">Reference proteome</keyword>
<gene>
    <name evidence="10" type="ORF">GCM10011352_20130</name>
</gene>
<proteinExistence type="predicted"/>
<name>A0ABQ1KFE6_9GAMM</name>
<evidence type="ECO:0000256" key="1">
    <source>
        <dbReference type="ARBA" id="ARBA00022553"/>
    </source>
</evidence>
<evidence type="ECO:0000259" key="9">
    <source>
        <dbReference type="PROSITE" id="PS51755"/>
    </source>
</evidence>
<keyword evidence="5" id="KW-0804">Transcription</keyword>
<keyword evidence="3" id="KW-0805">Transcription regulation</keyword>
<dbReference type="Gene3D" id="1.10.10.10">
    <property type="entry name" value="Winged helix-like DNA-binding domain superfamily/Winged helix DNA-binding domain"/>
    <property type="match status" value="1"/>
</dbReference>
<organism evidence="10 11">
    <name type="scientific">Marinobacterium zhoushanense</name>
    <dbReference type="NCBI Taxonomy" id="1679163"/>
    <lineage>
        <taxon>Bacteria</taxon>
        <taxon>Pseudomonadati</taxon>
        <taxon>Pseudomonadota</taxon>
        <taxon>Gammaproteobacteria</taxon>
        <taxon>Oceanospirillales</taxon>
        <taxon>Oceanospirillaceae</taxon>
        <taxon>Marinobacterium</taxon>
    </lineage>
</organism>
<dbReference type="InterPro" id="IPR036388">
    <property type="entry name" value="WH-like_DNA-bd_sf"/>
</dbReference>
<feature type="domain" description="Response regulatory" evidence="8">
    <location>
        <begin position="18"/>
        <end position="131"/>
    </location>
</feature>
<dbReference type="Gene3D" id="3.40.50.2300">
    <property type="match status" value="1"/>
</dbReference>
<sequence>MSETVQTDRVQTDRVRLRILVVDDEADMRELLRDLLEDSGYEVHAASSGDEMRTALNTAVFSLVILDLRLKGEDGMQLAKELRQRSSIPIMMLTGKGDETDRILGLEIAADDFLMKPFNNRELVARVRAMLRRTTELSGPATRDDQYRHERLSFDGWILDLSARQLTRPDGKPEPLTSAEFTLLEALIKSHGRVLSREQLLEATRGMDTEVFDRTIDVLILRLRRKIEPNPRQPRYIRTERGIGYQFSEAVVQC</sequence>
<evidence type="ECO:0000313" key="10">
    <source>
        <dbReference type="EMBL" id="GGB94059.1"/>
    </source>
</evidence>
<accession>A0ABQ1KFE6</accession>
<dbReference type="Gene3D" id="6.10.250.690">
    <property type="match status" value="1"/>
</dbReference>
<dbReference type="PROSITE" id="PS51755">
    <property type="entry name" value="OMPR_PHOB"/>
    <property type="match status" value="1"/>
</dbReference>
<dbReference type="Pfam" id="PF00486">
    <property type="entry name" value="Trans_reg_C"/>
    <property type="match status" value="1"/>
</dbReference>
<dbReference type="SMART" id="SM00448">
    <property type="entry name" value="REC"/>
    <property type="match status" value="1"/>
</dbReference>
<evidence type="ECO:0000256" key="4">
    <source>
        <dbReference type="ARBA" id="ARBA00023125"/>
    </source>
</evidence>
<evidence type="ECO:0000313" key="11">
    <source>
        <dbReference type="Proteomes" id="UP000629025"/>
    </source>
</evidence>
<dbReference type="RefSeq" id="WP_188747884.1">
    <property type="nucleotide sequence ID" value="NZ_BMIJ01000004.1"/>
</dbReference>
<keyword evidence="1 6" id="KW-0597">Phosphoprotein</keyword>
<dbReference type="PANTHER" id="PTHR48111">
    <property type="entry name" value="REGULATOR OF RPOS"/>
    <property type="match status" value="1"/>
</dbReference>
<dbReference type="SUPFAM" id="SSF46894">
    <property type="entry name" value="C-terminal effector domain of the bipartite response regulators"/>
    <property type="match status" value="1"/>
</dbReference>
<dbReference type="InterPro" id="IPR011006">
    <property type="entry name" value="CheY-like_superfamily"/>
</dbReference>
<keyword evidence="2" id="KW-0902">Two-component regulatory system</keyword>
<dbReference type="CDD" id="cd00383">
    <property type="entry name" value="trans_reg_C"/>
    <property type="match status" value="1"/>
</dbReference>
<evidence type="ECO:0000256" key="2">
    <source>
        <dbReference type="ARBA" id="ARBA00023012"/>
    </source>
</evidence>
<evidence type="ECO:0000256" key="5">
    <source>
        <dbReference type="ARBA" id="ARBA00023163"/>
    </source>
</evidence>
<feature type="DNA-binding region" description="OmpR/PhoB-type" evidence="7">
    <location>
        <begin position="149"/>
        <end position="249"/>
    </location>
</feature>
<dbReference type="PANTHER" id="PTHR48111:SF4">
    <property type="entry name" value="DNA-BINDING DUAL TRANSCRIPTIONAL REGULATOR OMPR"/>
    <property type="match status" value="1"/>
</dbReference>
<evidence type="ECO:0000256" key="6">
    <source>
        <dbReference type="PROSITE-ProRule" id="PRU00169"/>
    </source>
</evidence>
<dbReference type="Proteomes" id="UP000629025">
    <property type="component" value="Unassembled WGS sequence"/>
</dbReference>
<keyword evidence="4 7" id="KW-0238">DNA-binding</keyword>
<dbReference type="EMBL" id="BMIJ01000004">
    <property type="protein sequence ID" value="GGB94059.1"/>
    <property type="molecule type" value="Genomic_DNA"/>
</dbReference>
<dbReference type="Pfam" id="PF00072">
    <property type="entry name" value="Response_reg"/>
    <property type="match status" value="1"/>
</dbReference>
<dbReference type="SUPFAM" id="SSF52172">
    <property type="entry name" value="CheY-like"/>
    <property type="match status" value="1"/>
</dbReference>
<dbReference type="InterPro" id="IPR016032">
    <property type="entry name" value="Sig_transdc_resp-reg_C-effctor"/>
</dbReference>
<feature type="modified residue" description="4-aspartylphosphate" evidence="6">
    <location>
        <position position="67"/>
    </location>
</feature>
<dbReference type="InterPro" id="IPR039420">
    <property type="entry name" value="WalR-like"/>
</dbReference>
<dbReference type="InterPro" id="IPR001867">
    <property type="entry name" value="OmpR/PhoB-type_DNA-bd"/>
</dbReference>
<feature type="domain" description="OmpR/PhoB-type" evidence="9">
    <location>
        <begin position="149"/>
        <end position="249"/>
    </location>
</feature>
<protein>
    <submittedName>
        <fullName evidence="10">DNA-binding response regulator</fullName>
    </submittedName>
</protein>
<evidence type="ECO:0000259" key="8">
    <source>
        <dbReference type="PROSITE" id="PS50110"/>
    </source>
</evidence>
<dbReference type="PROSITE" id="PS50110">
    <property type="entry name" value="RESPONSE_REGULATORY"/>
    <property type="match status" value="1"/>
</dbReference>
<reference evidence="11" key="1">
    <citation type="journal article" date="2019" name="Int. J. Syst. Evol. Microbiol.">
        <title>The Global Catalogue of Microorganisms (GCM) 10K type strain sequencing project: providing services to taxonomists for standard genome sequencing and annotation.</title>
        <authorList>
            <consortium name="The Broad Institute Genomics Platform"/>
            <consortium name="The Broad Institute Genome Sequencing Center for Infectious Disease"/>
            <person name="Wu L."/>
            <person name="Ma J."/>
        </authorList>
    </citation>
    <scope>NUCLEOTIDE SEQUENCE [LARGE SCALE GENOMIC DNA]</scope>
    <source>
        <strain evidence="11">CGMCC 1.15341</strain>
    </source>
</reference>
<evidence type="ECO:0000256" key="7">
    <source>
        <dbReference type="PROSITE-ProRule" id="PRU01091"/>
    </source>
</evidence>
<dbReference type="SMART" id="SM00862">
    <property type="entry name" value="Trans_reg_C"/>
    <property type="match status" value="1"/>
</dbReference>
<dbReference type="GO" id="GO:0003677">
    <property type="term" value="F:DNA binding"/>
    <property type="evidence" value="ECO:0007669"/>
    <property type="project" value="UniProtKB-KW"/>
</dbReference>